<protein>
    <submittedName>
        <fullName evidence="5">Nucleotide phosphatase</fullName>
    </submittedName>
</protein>
<proteinExistence type="inferred from homology"/>
<dbReference type="Gene3D" id="3.40.630.30">
    <property type="match status" value="1"/>
</dbReference>
<dbReference type="GO" id="GO:0051287">
    <property type="term" value="F:NAD binding"/>
    <property type="evidence" value="ECO:0007669"/>
    <property type="project" value="TreeGrafter"/>
</dbReference>
<comment type="similarity">
    <text evidence="1">Belongs to the Nudix hydrolase family.</text>
</comment>
<dbReference type="GO" id="GO:0046872">
    <property type="term" value="F:metal ion binding"/>
    <property type="evidence" value="ECO:0007669"/>
    <property type="project" value="UniProtKB-KW"/>
</dbReference>
<dbReference type="AlphaFoldDB" id="A0AAV3QFI5"/>
<evidence type="ECO:0000256" key="1">
    <source>
        <dbReference type="ARBA" id="ARBA00005582"/>
    </source>
</evidence>
<dbReference type="CDD" id="cd04670">
    <property type="entry name" value="NUDIX_ASFGF2_Nudt6"/>
    <property type="match status" value="1"/>
</dbReference>
<dbReference type="PRINTS" id="PR01356">
    <property type="entry name" value="GFGPROTEIN"/>
</dbReference>
<comment type="caution">
    <text evidence="5">The sequence shown here is derived from an EMBL/GenBank/DDBJ whole genome shotgun (WGS) entry which is preliminary data.</text>
</comment>
<dbReference type="PROSITE" id="PS51462">
    <property type="entry name" value="NUDIX"/>
    <property type="match status" value="1"/>
</dbReference>
<feature type="domain" description="Nudix hydrolase" evidence="4">
    <location>
        <begin position="101"/>
        <end position="231"/>
    </location>
</feature>
<dbReference type="Gene3D" id="3.90.79.10">
    <property type="entry name" value="Nucleoside Triphosphate Pyrophosphohydrolase"/>
    <property type="match status" value="1"/>
</dbReference>
<gene>
    <name evidence="5" type="ORF">LIER_17659</name>
</gene>
<dbReference type="GO" id="GO:0047631">
    <property type="term" value="F:ADP-ribose diphosphatase activity"/>
    <property type="evidence" value="ECO:0007669"/>
    <property type="project" value="TreeGrafter"/>
</dbReference>
<dbReference type="PROSITE" id="PS00893">
    <property type="entry name" value="NUDIX_BOX"/>
    <property type="match status" value="1"/>
</dbReference>
<keyword evidence="3" id="KW-0378">Hydrolase</keyword>
<dbReference type="GO" id="GO:0035529">
    <property type="term" value="F:NADH pyrophosphatase activity"/>
    <property type="evidence" value="ECO:0007669"/>
    <property type="project" value="TreeGrafter"/>
</dbReference>
<dbReference type="SUPFAM" id="SSF55811">
    <property type="entry name" value="Nudix"/>
    <property type="match status" value="1"/>
</dbReference>
<dbReference type="FunFam" id="3.40.630.30:FF:000016">
    <property type="entry name" value="nudix hydrolase 2"/>
    <property type="match status" value="1"/>
</dbReference>
<evidence type="ECO:0000256" key="2">
    <source>
        <dbReference type="ARBA" id="ARBA00022723"/>
    </source>
</evidence>
<sequence length="276" mass="31819">MANVVENVELLPAVCDEYGGIIVEMKEPMNPTVFHSMLISSMEQWKLQGKKGVWMKLPIGLVNLVEMAVKEGFWYHHAEPEYLMLVYWIPKTYNTLPINATHRVRIGAVVMNDKREILVVQEKIGRFHGTGIWKIPTGALDEGEDIFRAAMREVKEETGVDTEFMEILGFRQLHKSFFQKSDMLFLCMLRPLSHDIQKQDSEIDAARWIPFDEYAAQPVSQKHDLFRHMNDVCLATLEKRYTGFTPLAIKSYFGDPLSYLYLNKHGLKSQNGIAHI</sequence>
<evidence type="ECO:0000313" key="5">
    <source>
        <dbReference type="EMBL" id="GAA0161313.1"/>
    </source>
</evidence>
<dbReference type="InterPro" id="IPR020084">
    <property type="entry name" value="NUDIX_hydrolase_CS"/>
</dbReference>
<dbReference type="Pfam" id="PF00293">
    <property type="entry name" value="NUDIX"/>
    <property type="match status" value="1"/>
</dbReference>
<dbReference type="PANTHER" id="PTHR13994:SF30">
    <property type="entry name" value="NUDIX HYDROLASE 10"/>
    <property type="match status" value="1"/>
</dbReference>
<dbReference type="EMBL" id="BAABME010004140">
    <property type="protein sequence ID" value="GAA0161313.1"/>
    <property type="molecule type" value="Genomic_DNA"/>
</dbReference>
<evidence type="ECO:0000313" key="6">
    <source>
        <dbReference type="Proteomes" id="UP001454036"/>
    </source>
</evidence>
<reference evidence="5 6" key="1">
    <citation type="submission" date="2024-01" db="EMBL/GenBank/DDBJ databases">
        <title>The complete chloroplast genome sequence of Lithospermum erythrorhizon: insights into the phylogenetic relationship among Boraginaceae species and the maternal lineages of purple gromwells.</title>
        <authorList>
            <person name="Okada T."/>
            <person name="Watanabe K."/>
        </authorList>
    </citation>
    <scope>NUCLEOTIDE SEQUENCE [LARGE SCALE GENOMIC DNA]</scope>
</reference>
<keyword evidence="2" id="KW-0479">Metal-binding</keyword>
<dbReference type="FunFam" id="3.90.79.10:FF:000015">
    <property type="entry name" value="Nudix hydrolase 8"/>
    <property type="match status" value="1"/>
</dbReference>
<keyword evidence="6" id="KW-1185">Reference proteome</keyword>
<evidence type="ECO:0000256" key="3">
    <source>
        <dbReference type="ARBA" id="ARBA00022801"/>
    </source>
</evidence>
<accession>A0AAV3QFI5</accession>
<organism evidence="5 6">
    <name type="scientific">Lithospermum erythrorhizon</name>
    <name type="common">Purple gromwell</name>
    <name type="synonym">Lithospermum officinale var. erythrorhizon</name>
    <dbReference type="NCBI Taxonomy" id="34254"/>
    <lineage>
        <taxon>Eukaryota</taxon>
        <taxon>Viridiplantae</taxon>
        <taxon>Streptophyta</taxon>
        <taxon>Embryophyta</taxon>
        <taxon>Tracheophyta</taxon>
        <taxon>Spermatophyta</taxon>
        <taxon>Magnoliopsida</taxon>
        <taxon>eudicotyledons</taxon>
        <taxon>Gunneridae</taxon>
        <taxon>Pentapetalae</taxon>
        <taxon>asterids</taxon>
        <taxon>lamiids</taxon>
        <taxon>Boraginales</taxon>
        <taxon>Boraginaceae</taxon>
        <taxon>Boraginoideae</taxon>
        <taxon>Lithospermeae</taxon>
        <taxon>Lithospermum</taxon>
    </lineage>
</organism>
<dbReference type="Pfam" id="PF18290">
    <property type="entry name" value="Nudix_hydro"/>
    <property type="match status" value="1"/>
</dbReference>
<dbReference type="InterPro" id="IPR003293">
    <property type="entry name" value="Nudix_hydrolase6-like"/>
</dbReference>
<dbReference type="PANTHER" id="PTHR13994">
    <property type="entry name" value="NUDIX HYDROLASE RELATED"/>
    <property type="match status" value="1"/>
</dbReference>
<dbReference type="InterPro" id="IPR015797">
    <property type="entry name" value="NUDIX_hydrolase-like_dom_sf"/>
</dbReference>
<dbReference type="Proteomes" id="UP001454036">
    <property type="component" value="Unassembled WGS sequence"/>
</dbReference>
<dbReference type="InterPro" id="IPR000086">
    <property type="entry name" value="NUDIX_hydrolase_dom"/>
</dbReference>
<evidence type="ECO:0000259" key="4">
    <source>
        <dbReference type="PROSITE" id="PS51462"/>
    </source>
</evidence>
<name>A0AAV3QFI5_LITER</name>
<dbReference type="InterPro" id="IPR040618">
    <property type="entry name" value="Pre-Nudix"/>
</dbReference>